<keyword evidence="4" id="KW-0575">Peroxidase</keyword>
<dbReference type="InterPro" id="IPR029032">
    <property type="entry name" value="AhpD-like"/>
</dbReference>
<evidence type="ECO:0000259" key="3">
    <source>
        <dbReference type="Pfam" id="PF13490"/>
    </source>
</evidence>
<dbReference type="GO" id="GO:0051920">
    <property type="term" value="F:peroxiredoxin activity"/>
    <property type="evidence" value="ECO:0007669"/>
    <property type="project" value="InterPro"/>
</dbReference>
<dbReference type="Pfam" id="PF02627">
    <property type="entry name" value="CMD"/>
    <property type="match status" value="1"/>
</dbReference>
<name>A0A9X4Y9R5_9GAMM</name>
<dbReference type="InterPro" id="IPR004675">
    <property type="entry name" value="AhpD_core"/>
</dbReference>
<dbReference type="SUPFAM" id="SSF69118">
    <property type="entry name" value="AhpD-like"/>
    <property type="match status" value="1"/>
</dbReference>
<dbReference type="RefSeq" id="WP_160898432.1">
    <property type="nucleotide sequence ID" value="NZ_WMEX01000002.1"/>
</dbReference>
<dbReference type="InterPro" id="IPR003779">
    <property type="entry name" value="CMD-like"/>
</dbReference>
<accession>A0A9X4Y9R5</accession>
<sequence length="279" mass="30712">MLKCHEISALASDWLDGELTTGQKMKVRLHLMMCRHCRNLVDGLATTQRILVQRVESEAAIPDQFLQRTTSALDARLSEGASQGPPNGNIAVSDAAGNDPTFHPLQETSDDEVLAIFDEIRQKEGYVPNLFRAYAHNPDLLEQAWSRVKSLMYNGQLSPRLKNAIATIVSQDNGCDYCVAHHKRMLKTLGVEPGDLSTFMATSEPVFLGPMDAALLQFAREANRNPHGMPPDLIANARAAGASDYAIMEAIGVMELYSSFNRMLDSLNVPLEPEMASEL</sequence>
<reference evidence="4 5" key="1">
    <citation type="submission" date="2019-11" db="EMBL/GenBank/DDBJ databases">
        <title>Genome sequences of 17 halophilic strains isolated from different environments.</title>
        <authorList>
            <person name="Furrow R.E."/>
        </authorList>
    </citation>
    <scope>NUCLEOTIDE SEQUENCE [LARGE SCALE GENOMIC DNA]</scope>
    <source>
        <strain evidence="4 5">22507_15_FS</strain>
    </source>
</reference>
<dbReference type="OrthoDB" id="9808310at2"/>
<dbReference type="Pfam" id="PF13490">
    <property type="entry name" value="zf-HC2"/>
    <property type="match status" value="1"/>
</dbReference>
<organism evidence="4 5">
    <name type="scientific">Vreelandella halophila</name>
    <dbReference type="NCBI Taxonomy" id="86177"/>
    <lineage>
        <taxon>Bacteria</taxon>
        <taxon>Pseudomonadati</taxon>
        <taxon>Pseudomonadota</taxon>
        <taxon>Gammaproteobacteria</taxon>
        <taxon>Oceanospirillales</taxon>
        <taxon>Halomonadaceae</taxon>
        <taxon>Vreelandella</taxon>
    </lineage>
</organism>
<dbReference type="InterPro" id="IPR027383">
    <property type="entry name" value="Znf_put"/>
</dbReference>
<protein>
    <submittedName>
        <fullName evidence="4">Peroxidase-related enzyme</fullName>
    </submittedName>
</protein>
<evidence type="ECO:0000313" key="4">
    <source>
        <dbReference type="EMBL" id="MYL25834.1"/>
    </source>
</evidence>
<dbReference type="NCBIfam" id="TIGR01926">
    <property type="entry name" value="peroxid_rel"/>
    <property type="match status" value="1"/>
</dbReference>
<dbReference type="PANTHER" id="PTHR35446:SF2">
    <property type="entry name" value="CARBOXYMUCONOLACTONE DECARBOXYLASE-LIKE DOMAIN-CONTAINING PROTEIN"/>
    <property type="match status" value="1"/>
</dbReference>
<dbReference type="PANTHER" id="PTHR35446">
    <property type="entry name" value="SI:CH211-175M2.5"/>
    <property type="match status" value="1"/>
</dbReference>
<evidence type="ECO:0000256" key="1">
    <source>
        <dbReference type="SAM" id="MobiDB-lite"/>
    </source>
</evidence>
<dbReference type="NCBIfam" id="TIGR00778">
    <property type="entry name" value="ahpD_dom"/>
    <property type="match status" value="1"/>
</dbReference>
<dbReference type="InterPro" id="IPR010195">
    <property type="entry name" value="Uncharacterised_peroxidase-rel"/>
</dbReference>
<evidence type="ECO:0000313" key="5">
    <source>
        <dbReference type="Proteomes" id="UP000460751"/>
    </source>
</evidence>
<dbReference type="InterPro" id="IPR041916">
    <property type="entry name" value="Anti_sigma_zinc_sf"/>
</dbReference>
<dbReference type="Gene3D" id="1.20.1290.10">
    <property type="entry name" value="AhpD-like"/>
    <property type="match status" value="1"/>
</dbReference>
<dbReference type="Gene3D" id="1.10.10.1320">
    <property type="entry name" value="Anti-sigma factor, zinc-finger domain"/>
    <property type="match status" value="1"/>
</dbReference>
<dbReference type="Proteomes" id="UP000460751">
    <property type="component" value="Unassembled WGS sequence"/>
</dbReference>
<dbReference type="AlphaFoldDB" id="A0A9X4Y9R5"/>
<feature type="domain" description="Putative zinc-finger" evidence="3">
    <location>
        <begin position="4"/>
        <end position="38"/>
    </location>
</feature>
<feature type="region of interest" description="Disordered" evidence="1">
    <location>
        <begin position="78"/>
        <end position="106"/>
    </location>
</feature>
<keyword evidence="4" id="KW-0560">Oxidoreductase</keyword>
<feature type="domain" description="Carboxymuconolactone decarboxylase-like" evidence="2">
    <location>
        <begin position="143"/>
        <end position="221"/>
    </location>
</feature>
<gene>
    <name evidence="4" type="ORF">GLW01_03415</name>
</gene>
<proteinExistence type="predicted"/>
<evidence type="ECO:0000259" key="2">
    <source>
        <dbReference type="Pfam" id="PF02627"/>
    </source>
</evidence>
<comment type="caution">
    <text evidence="4">The sequence shown here is derived from an EMBL/GenBank/DDBJ whole genome shotgun (WGS) entry which is preliminary data.</text>
</comment>
<keyword evidence="5" id="KW-1185">Reference proteome</keyword>
<dbReference type="EMBL" id="WMEX01000002">
    <property type="protein sequence ID" value="MYL25834.1"/>
    <property type="molecule type" value="Genomic_DNA"/>
</dbReference>